<dbReference type="InterPro" id="IPR013846">
    <property type="entry name" value="mRNA_cap_enzyme_C"/>
</dbReference>
<evidence type="ECO:0000256" key="9">
    <source>
        <dbReference type="ARBA" id="ARBA00023242"/>
    </source>
</evidence>
<reference evidence="14" key="1">
    <citation type="submission" date="2023-10" db="EMBL/GenBank/DDBJ databases">
        <authorList>
            <person name="Chen Y."/>
            <person name="Shah S."/>
            <person name="Dougan E. K."/>
            <person name="Thang M."/>
            <person name="Chan C."/>
        </authorList>
    </citation>
    <scope>NUCLEOTIDE SEQUENCE [LARGE SCALE GENOMIC DNA]</scope>
</reference>
<accession>A0ABN9Y717</accession>
<name>A0ABN9Y717_9DINO</name>
<keyword evidence="9" id="KW-0539">Nucleus</keyword>
<comment type="subcellular location">
    <subcellularLocation>
        <location evidence="1">Nucleus</location>
    </subcellularLocation>
</comment>
<keyword evidence="6" id="KW-0547">Nucleotide-binding</keyword>
<evidence type="ECO:0000256" key="3">
    <source>
        <dbReference type="ARBA" id="ARBA00022664"/>
    </source>
</evidence>
<keyword evidence="3" id="KW-0507">mRNA processing</keyword>
<proteinExistence type="predicted"/>
<feature type="compositionally biased region" description="Basic residues" evidence="11">
    <location>
        <begin position="488"/>
        <end position="498"/>
    </location>
</feature>
<gene>
    <name evidence="14" type="ORF">PCOR1329_LOCUS81868</name>
</gene>
<keyword evidence="4" id="KW-0808">Transferase</keyword>
<feature type="domain" description="mRNA capping enzyme C-terminal" evidence="13">
    <location>
        <begin position="274"/>
        <end position="400"/>
    </location>
</feature>
<evidence type="ECO:0000313" key="14">
    <source>
        <dbReference type="EMBL" id="CAK0906605.1"/>
    </source>
</evidence>
<evidence type="ECO:0000256" key="6">
    <source>
        <dbReference type="ARBA" id="ARBA00022741"/>
    </source>
</evidence>
<protein>
    <recommendedName>
        <fullName evidence="2">mRNA guanylyltransferase</fullName>
        <ecNumber evidence="2">2.7.7.50</ecNumber>
    </recommendedName>
</protein>
<feature type="region of interest" description="Disordered" evidence="11">
    <location>
        <begin position="474"/>
        <end position="508"/>
    </location>
</feature>
<comment type="caution">
    <text evidence="14">The sequence shown here is derived from an EMBL/GenBank/DDBJ whole genome shotgun (WGS) entry which is preliminary data.</text>
</comment>
<feature type="domain" description="mRNA capping enzyme adenylation" evidence="12">
    <location>
        <begin position="170"/>
        <end position="270"/>
    </location>
</feature>
<dbReference type="EMBL" id="CAUYUJ010021721">
    <property type="protein sequence ID" value="CAK0906605.1"/>
    <property type="molecule type" value="Genomic_DNA"/>
</dbReference>
<dbReference type="InterPro" id="IPR001339">
    <property type="entry name" value="mRNA_cap_enzyme_adenylation"/>
</dbReference>
<keyword evidence="8" id="KW-0342">GTP-binding</keyword>
<dbReference type="InterPro" id="IPR012340">
    <property type="entry name" value="NA-bd_OB-fold"/>
</dbReference>
<sequence>MDKAALGLTLLRGHRERPPLPRERELLRLCNEFAGGQVPDAFPGAQPTSLTRQKADERLLREAYLVCEKTDGERHLLLAHEGHTFLIDRLSRFWLCQLQLPLPSGHPRAPGWHHNTLLDGELVVDQVPGTADRLRCSKERRKFCRSRNCCLRSARTFDGLRFCAVRCCPSARYLVYDAVRICDEDVSHRTLLHRLRRALQDVALPKERMMAGGGRRDPVQLLVKDFFEIWQMQDVMGLSKHFPHKVDGLVFTPVQVPYVTGSCPSLFKWKPASLNTVDFKLRLIKGGGQSVHVKLLVGIKKGGDWEIQFCGHWLAKSGELFKELKSNPDAFDGVIGECVWQKEAKTFTPGNNNVYTSDGAWEDGGWVLQRLREDKKLPNDLRTAKRVVESIEDDLSFEALNDKVMAAHREGKLTPASTCGEGGLPRAPVQPMTLQWGKARERPEQRIGRGVCKYYLIFFFNQRHLLPRHQVQVPARGPSGLDGAPLGGRRRGSWRRGPQRSSPRWRQG</sequence>
<dbReference type="Gene3D" id="2.40.50.140">
    <property type="entry name" value="Nucleic acid-binding proteins"/>
    <property type="match status" value="1"/>
</dbReference>
<evidence type="ECO:0000256" key="4">
    <source>
        <dbReference type="ARBA" id="ARBA00022679"/>
    </source>
</evidence>
<evidence type="ECO:0000256" key="10">
    <source>
        <dbReference type="ARBA" id="ARBA00044624"/>
    </source>
</evidence>
<evidence type="ECO:0000259" key="12">
    <source>
        <dbReference type="Pfam" id="PF01331"/>
    </source>
</evidence>
<feature type="compositionally biased region" description="Low complexity" evidence="11">
    <location>
        <begin position="499"/>
        <end position="508"/>
    </location>
</feature>
<dbReference type="Proteomes" id="UP001189429">
    <property type="component" value="Unassembled WGS sequence"/>
</dbReference>
<evidence type="ECO:0000256" key="5">
    <source>
        <dbReference type="ARBA" id="ARBA00022695"/>
    </source>
</evidence>
<evidence type="ECO:0000313" key="15">
    <source>
        <dbReference type="Proteomes" id="UP001189429"/>
    </source>
</evidence>
<dbReference type="Pfam" id="PF01331">
    <property type="entry name" value="mRNA_cap_enzyme"/>
    <property type="match status" value="2"/>
</dbReference>
<keyword evidence="15" id="KW-1185">Reference proteome</keyword>
<keyword evidence="7" id="KW-0506">mRNA capping</keyword>
<organism evidence="14 15">
    <name type="scientific">Prorocentrum cordatum</name>
    <dbReference type="NCBI Taxonomy" id="2364126"/>
    <lineage>
        <taxon>Eukaryota</taxon>
        <taxon>Sar</taxon>
        <taxon>Alveolata</taxon>
        <taxon>Dinophyceae</taxon>
        <taxon>Prorocentrales</taxon>
        <taxon>Prorocentraceae</taxon>
        <taxon>Prorocentrum</taxon>
    </lineage>
</organism>
<evidence type="ECO:0000256" key="2">
    <source>
        <dbReference type="ARBA" id="ARBA00012475"/>
    </source>
</evidence>
<evidence type="ECO:0000256" key="11">
    <source>
        <dbReference type="SAM" id="MobiDB-lite"/>
    </source>
</evidence>
<dbReference type="InterPro" id="IPR051029">
    <property type="entry name" value="mRNA_Capping_Enz/RNA_Phosphat"/>
</dbReference>
<evidence type="ECO:0000256" key="1">
    <source>
        <dbReference type="ARBA" id="ARBA00004123"/>
    </source>
</evidence>
<dbReference type="PANTHER" id="PTHR10367">
    <property type="entry name" value="MRNA-CAPPING ENZYME"/>
    <property type="match status" value="1"/>
</dbReference>
<dbReference type="CDD" id="cd07895">
    <property type="entry name" value="Adenylation_mRNA_capping"/>
    <property type="match status" value="1"/>
</dbReference>
<dbReference type="Gene3D" id="3.30.470.30">
    <property type="entry name" value="DNA ligase/mRNA capping enzyme"/>
    <property type="match status" value="1"/>
</dbReference>
<dbReference type="SUPFAM" id="SSF50249">
    <property type="entry name" value="Nucleic acid-binding proteins"/>
    <property type="match status" value="1"/>
</dbReference>
<keyword evidence="5" id="KW-0548">Nucleotidyltransferase</keyword>
<evidence type="ECO:0000256" key="8">
    <source>
        <dbReference type="ARBA" id="ARBA00023134"/>
    </source>
</evidence>
<dbReference type="SUPFAM" id="SSF56091">
    <property type="entry name" value="DNA ligase/mRNA capping enzyme, catalytic domain"/>
    <property type="match status" value="1"/>
</dbReference>
<dbReference type="Pfam" id="PF03919">
    <property type="entry name" value="mRNA_cap_C"/>
    <property type="match status" value="1"/>
</dbReference>
<dbReference type="EC" id="2.7.7.50" evidence="2"/>
<evidence type="ECO:0000259" key="13">
    <source>
        <dbReference type="Pfam" id="PF03919"/>
    </source>
</evidence>
<feature type="domain" description="mRNA capping enzyme adenylation" evidence="12">
    <location>
        <begin position="46"/>
        <end position="135"/>
    </location>
</feature>
<comment type="catalytic activity">
    <reaction evidence="10">
        <text>a 5'-end diphospho-ribonucleoside in mRNA + GTP + H(+) = a 5'-end (5'-triphosphoguanosine)-ribonucleoside in mRNA + diphosphate</text>
        <dbReference type="Rhea" id="RHEA:67012"/>
        <dbReference type="Rhea" id="RHEA-COMP:17165"/>
        <dbReference type="Rhea" id="RHEA-COMP:17166"/>
        <dbReference type="ChEBI" id="CHEBI:15378"/>
        <dbReference type="ChEBI" id="CHEBI:33019"/>
        <dbReference type="ChEBI" id="CHEBI:37565"/>
        <dbReference type="ChEBI" id="CHEBI:167616"/>
        <dbReference type="ChEBI" id="CHEBI:167617"/>
        <dbReference type="EC" id="2.7.7.50"/>
    </reaction>
    <physiologicalReaction direction="left-to-right" evidence="10">
        <dbReference type="Rhea" id="RHEA:67013"/>
    </physiologicalReaction>
</comment>
<dbReference type="PANTHER" id="PTHR10367:SF17">
    <property type="entry name" value="MRNA-CAPPING ENZYME"/>
    <property type="match status" value="1"/>
</dbReference>
<evidence type="ECO:0000256" key="7">
    <source>
        <dbReference type="ARBA" id="ARBA00023042"/>
    </source>
</evidence>